<keyword evidence="3 8" id="KW-0479">Metal-binding</keyword>
<dbReference type="InterPro" id="IPR000808">
    <property type="entry name" value="Mrp-like_CS"/>
</dbReference>
<comment type="function">
    <text evidence="8">Binds and transfers iron-sulfur (Fe-S) clusters to target apoproteins. Can hydrolyze ATP.</text>
</comment>
<dbReference type="InterPro" id="IPR019591">
    <property type="entry name" value="Mrp/NBP35_ATP-bd"/>
</dbReference>
<keyword evidence="8" id="KW-0378">Hydrolase</keyword>
<evidence type="ECO:0000256" key="6">
    <source>
        <dbReference type="ARBA" id="ARBA00023004"/>
    </source>
</evidence>
<dbReference type="Gene3D" id="3.40.50.300">
    <property type="entry name" value="P-loop containing nucleotide triphosphate hydrolases"/>
    <property type="match status" value="1"/>
</dbReference>
<dbReference type="SUPFAM" id="SSF52540">
    <property type="entry name" value="P-loop containing nucleoside triphosphate hydrolases"/>
    <property type="match status" value="1"/>
</dbReference>
<evidence type="ECO:0000256" key="7">
    <source>
        <dbReference type="ARBA" id="ARBA00023014"/>
    </source>
</evidence>
<dbReference type="PROSITE" id="PS01215">
    <property type="entry name" value="MRP"/>
    <property type="match status" value="1"/>
</dbReference>
<dbReference type="InterPro" id="IPR034904">
    <property type="entry name" value="FSCA_dom_sf"/>
</dbReference>
<evidence type="ECO:0000256" key="2">
    <source>
        <dbReference type="ARBA" id="ARBA00008205"/>
    </source>
</evidence>
<comment type="similarity">
    <text evidence="1">In the N-terminal section; belongs to the MIP18 family.</text>
</comment>
<dbReference type="InterPro" id="IPR044304">
    <property type="entry name" value="NUBPL-like"/>
</dbReference>
<dbReference type="Gene3D" id="3.30.300.130">
    <property type="entry name" value="Fe-S cluster assembly (FSCA)"/>
    <property type="match status" value="1"/>
</dbReference>
<dbReference type="InterPro" id="IPR002744">
    <property type="entry name" value="MIP18-like"/>
</dbReference>
<keyword evidence="5 8" id="KW-0067">ATP-binding</keyword>
<comment type="similarity">
    <text evidence="8">Belongs to the Mrp/NBP35 ATP-binding proteins family.</text>
</comment>
<evidence type="ECO:0000256" key="1">
    <source>
        <dbReference type="ARBA" id="ARBA00007352"/>
    </source>
</evidence>
<keyword evidence="7 8" id="KW-0411">Iron-sulfur</keyword>
<dbReference type="PANTHER" id="PTHR42961">
    <property type="entry name" value="IRON-SULFUR PROTEIN NUBPL"/>
    <property type="match status" value="1"/>
</dbReference>
<dbReference type="SUPFAM" id="SSF117916">
    <property type="entry name" value="Fe-S cluster assembly (FSCA) domain-like"/>
    <property type="match status" value="1"/>
</dbReference>
<name>A0ABW0U805_9BACI</name>
<dbReference type="Pfam" id="PF01883">
    <property type="entry name" value="FeS_assembly_P"/>
    <property type="match status" value="1"/>
</dbReference>
<keyword evidence="4 8" id="KW-0547">Nucleotide-binding</keyword>
<evidence type="ECO:0000313" key="11">
    <source>
        <dbReference type="EMBL" id="MFC5629268.1"/>
    </source>
</evidence>
<comment type="subunit">
    <text evidence="8">Homodimer.</text>
</comment>
<accession>A0ABW0U805</accession>
<organism evidence="11 12">
    <name type="scientific">Aliibacillus thermotolerans</name>
    <dbReference type="NCBI Taxonomy" id="1834418"/>
    <lineage>
        <taxon>Bacteria</taxon>
        <taxon>Bacillati</taxon>
        <taxon>Bacillota</taxon>
        <taxon>Bacilli</taxon>
        <taxon>Bacillales</taxon>
        <taxon>Bacillaceae</taxon>
        <taxon>Aliibacillus</taxon>
    </lineage>
</organism>
<feature type="compositionally biased region" description="Basic and acidic residues" evidence="9">
    <location>
        <begin position="84"/>
        <end position="100"/>
    </location>
</feature>
<comment type="caution">
    <text evidence="11">The sequence shown here is derived from an EMBL/GenBank/DDBJ whole genome shotgun (WGS) entry which is preliminary data.</text>
</comment>
<evidence type="ECO:0000256" key="9">
    <source>
        <dbReference type="SAM" id="MobiDB-lite"/>
    </source>
</evidence>
<comment type="similarity">
    <text evidence="2">In the C-terminal section; belongs to the Mrp/NBP35 ATP-binding proteins family.</text>
</comment>
<evidence type="ECO:0000313" key="12">
    <source>
        <dbReference type="Proteomes" id="UP001596143"/>
    </source>
</evidence>
<protein>
    <recommendedName>
        <fullName evidence="8">Iron-sulfur cluster carrier protein</fullName>
    </recommendedName>
</protein>
<feature type="domain" description="MIP18 family-like" evidence="10">
    <location>
        <begin position="4"/>
        <end position="69"/>
    </location>
</feature>
<dbReference type="InterPro" id="IPR033756">
    <property type="entry name" value="YlxH/NBP35"/>
</dbReference>
<dbReference type="RefSeq" id="WP_270897869.1">
    <property type="nucleotide sequence ID" value="NZ_JBHSPF010000057.1"/>
</dbReference>
<dbReference type="Proteomes" id="UP001596143">
    <property type="component" value="Unassembled WGS sequence"/>
</dbReference>
<feature type="region of interest" description="Disordered" evidence="9">
    <location>
        <begin position="82"/>
        <end position="104"/>
    </location>
</feature>
<gene>
    <name evidence="11" type="ORF">ACFPTR_10375</name>
</gene>
<keyword evidence="12" id="KW-1185">Reference proteome</keyword>
<sequence length="354" mass="38589">MLSEEKILNVLKDIKDPDLHKSIVETGGVREIKIKEEKGHVSLKIALARTGTAEQMHVQQKVVQAVKGAGAESVGLRFDQLTEEEVKKHGGSEGTEEKKGPSLLSKDSETEFILITSGKGGVGKSTVSVNLATALAREGKKVGLIDADIYGFSVPDMMGIDTRPTVKGQTIFPVERFGVKVISMGFFVEDNAPVIWRGPMLGKMLNNFFNEVEWGELDYLILDLPPGTGDVALDLHTMLPESKEIIVTTPHATAAFVAARAGAMAIKTNHEILGVIENMAYFESKLTGEKEFVFGQGGGDRLAEELKTELLGRIPLGQPEIDEDDFAPSMYDTDHPIGKIYMQIAKRLIEKVGK</sequence>
<proteinExistence type="inferred from homology"/>
<dbReference type="InterPro" id="IPR027417">
    <property type="entry name" value="P-loop_NTPase"/>
</dbReference>
<dbReference type="PANTHER" id="PTHR42961:SF2">
    <property type="entry name" value="IRON-SULFUR PROTEIN NUBPL"/>
    <property type="match status" value="1"/>
</dbReference>
<evidence type="ECO:0000256" key="3">
    <source>
        <dbReference type="ARBA" id="ARBA00022723"/>
    </source>
</evidence>
<dbReference type="HAMAP" id="MF_02040">
    <property type="entry name" value="Mrp_NBP35"/>
    <property type="match status" value="1"/>
</dbReference>
<dbReference type="EMBL" id="JBHSPF010000057">
    <property type="protein sequence ID" value="MFC5629268.1"/>
    <property type="molecule type" value="Genomic_DNA"/>
</dbReference>
<reference evidence="12" key="1">
    <citation type="journal article" date="2019" name="Int. J. Syst. Evol. Microbiol.">
        <title>The Global Catalogue of Microorganisms (GCM) 10K type strain sequencing project: providing services to taxonomists for standard genome sequencing and annotation.</title>
        <authorList>
            <consortium name="The Broad Institute Genomics Platform"/>
            <consortium name="The Broad Institute Genome Sequencing Center for Infectious Disease"/>
            <person name="Wu L."/>
            <person name="Ma J."/>
        </authorList>
    </citation>
    <scope>NUCLEOTIDE SEQUENCE [LARGE SCALE GENOMIC DNA]</scope>
    <source>
        <strain evidence="12">CGMCC 1.15790</strain>
    </source>
</reference>
<feature type="binding site" evidence="8">
    <location>
        <begin position="118"/>
        <end position="125"/>
    </location>
    <ligand>
        <name>ATP</name>
        <dbReference type="ChEBI" id="CHEBI:30616"/>
    </ligand>
</feature>
<evidence type="ECO:0000256" key="4">
    <source>
        <dbReference type="ARBA" id="ARBA00022741"/>
    </source>
</evidence>
<evidence type="ECO:0000256" key="5">
    <source>
        <dbReference type="ARBA" id="ARBA00022840"/>
    </source>
</evidence>
<dbReference type="CDD" id="cd02037">
    <property type="entry name" value="Mrp_NBP35"/>
    <property type="match status" value="1"/>
</dbReference>
<evidence type="ECO:0000256" key="8">
    <source>
        <dbReference type="HAMAP-Rule" id="MF_02040"/>
    </source>
</evidence>
<dbReference type="Pfam" id="PF10609">
    <property type="entry name" value="ParA"/>
    <property type="match status" value="1"/>
</dbReference>
<evidence type="ECO:0000259" key="10">
    <source>
        <dbReference type="Pfam" id="PF01883"/>
    </source>
</evidence>
<keyword evidence="6 8" id="KW-0408">Iron</keyword>